<protein>
    <recommendedName>
        <fullName evidence="1">PiggyBac transposable element-derived protein domain-containing protein</fullName>
    </recommendedName>
</protein>
<reference evidence="2" key="1">
    <citation type="journal article" date="2023" name="Insect Mol. Biol.">
        <title>Genome sequencing provides insights into the evolution of gene families encoding plant cell wall-degrading enzymes in longhorned beetles.</title>
        <authorList>
            <person name="Shin N.R."/>
            <person name="Okamura Y."/>
            <person name="Kirsch R."/>
            <person name="Pauchet Y."/>
        </authorList>
    </citation>
    <scope>NUCLEOTIDE SEQUENCE</scope>
    <source>
        <strain evidence="2">RBIC_L_NR</strain>
    </source>
</reference>
<name>A0AAV8WV94_9CUCU</name>
<evidence type="ECO:0000313" key="2">
    <source>
        <dbReference type="EMBL" id="KAJ8930578.1"/>
    </source>
</evidence>
<feature type="non-terminal residue" evidence="2">
    <location>
        <position position="1"/>
    </location>
</feature>
<evidence type="ECO:0000313" key="3">
    <source>
        <dbReference type="Proteomes" id="UP001162156"/>
    </source>
</evidence>
<dbReference type="EMBL" id="JANEYF010004612">
    <property type="protein sequence ID" value="KAJ8930578.1"/>
    <property type="molecule type" value="Genomic_DNA"/>
</dbReference>
<dbReference type="InterPro" id="IPR029526">
    <property type="entry name" value="PGBD"/>
</dbReference>
<organism evidence="2 3">
    <name type="scientific">Rhamnusium bicolor</name>
    <dbReference type="NCBI Taxonomy" id="1586634"/>
    <lineage>
        <taxon>Eukaryota</taxon>
        <taxon>Metazoa</taxon>
        <taxon>Ecdysozoa</taxon>
        <taxon>Arthropoda</taxon>
        <taxon>Hexapoda</taxon>
        <taxon>Insecta</taxon>
        <taxon>Pterygota</taxon>
        <taxon>Neoptera</taxon>
        <taxon>Endopterygota</taxon>
        <taxon>Coleoptera</taxon>
        <taxon>Polyphaga</taxon>
        <taxon>Cucujiformia</taxon>
        <taxon>Chrysomeloidea</taxon>
        <taxon>Cerambycidae</taxon>
        <taxon>Lepturinae</taxon>
        <taxon>Rhagiini</taxon>
        <taxon>Rhamnusium</taxon>
    </lineage>
</organism>
<feature type="domain" description="PiggyBac transposable element-derived protein" evidence="1">
    <location>
        <begin position="2"/>
        <end position="86"/>
    </location>
</feature>
<dbReference type="Pfam" id="PF13843">
    <property type="entry name" value="DDE_Tnp_1_7"/>
    <property type="match status" value="2"/>
</dbReference>
<dbReference type="PANTHER" id="PTHR46599:SF6">
    <property type="entry name" value="DUAL SPECIFICITY PHOSPHATASE 26"/>
    <property type="match status" value="1"/>
</dbReference>
<gene>
    <name evidence="2" type="ORF">NQ314_016604</name>
</gene>
<accession>A0AAV8WV94</accession>
<sequence>RQNLEDLWASDRTGVDIFRATMALKRFQFLLTCLRFDDRASRRDSRSLDKLAPISVVFDRFVDHCLQSYAPSEYVTIDEKLEEFCGQVYVGEQPWGPFRLCSKPEDIVLRLVEPIRNSRRNVTVDDWFTSYPVVVKLFNEYELTSIGTIKKNKWEIPPQLLAVRNREVISSQFAFQEDVTMVSYSPKKNPDIITFYNRTKGGCGRYG</sequence>
<keyword evidence="3" id="KW-1185">Reference proteome</keyword>
<proteinExistence type="predicted"/>
<comment type="caution">
    <text evidence="2">The sequence shown here is derived from an EMBL/GenBank/DDBJ whole genome shotgun (WGS) entry which is preliminary data.</text>
</comment>
<dbReference type="Proteomes" id="UP001162156">
    <property type="component" value="Unassembled WGS sequence"/>
</dbReference>
<evidence type="ECO:0000259" key="1">
    <source>
        <dbReference type="Pfam" id="PF13843"/>
    </source>
</evidence>
<feature type="domain" description="PiggyBac transposable element-derived protein" evidence="1">
    <location>
        <begin position="87"/>
        <end position="200"/>
    </location>
</feature>
<dbReference type="PANTHER" id="PTHR46599">
    <property type="entry name" value="PIGGYBAC TRANSPOSABLE ELEMENT-DERIVED PROTEIN 4"/>
    <property type="match status" value="1"/>
</dbReference>
<dbReference type="AlphaFoldDB" id="A0AAV8WV94"/>